<dbReference type="Gene3D" id="3.30.450.40">
    <property type="match status" value="1"/>
</dbReference>
<feature type="region of interest" description="Disordered" evidence="1">
    <location>
        <begin position="63"/>
        <end position="108"/>
    </location>
</feature>
<evidence type="ECO:0000313" key="4">
    <source>
        <dbReference type="Proteomes" id="UP000626109"/>
    </source>
</evidence>
<feature type="compositionally biased region" description="Low complexity" evidence="1">
    <location>
        <begin position="63"/>
        <end position="72"/>
    </location>
</feature>
<proteinExistence type="predicted"/>
<evidence type="ECO:0000313" key="3">
    <source>
        <dbReference type="EMBL" id="CAE8665910.1"/>
    </source>
</evidence>
<dbReference type="InterPro" id="IPR029016">
    <property type="entry name" value="GAF-like_dom_sf"/>
</dbReference>
<keyword evidence="5" id="KW-1185">Reference proteome</keyword>
<dbReference type="AlphaFoldDB" id="A0A813J845"/>
<evidence type="ECO:0000313" key="2">
    <source>
        <dbReference type="EMBL" id="CAE8628925.1"/>
    </source>
</evidence>
<dbReference type="EMBL" id="CAJNNW010020233">
    <property type="protein sequence ID" value="CAE8665910.1"/>
    <property type="molecule type" value="Genomic_DNA"/>
</dbReference>
<feature type="non-terminal residue" evidence="3">
    <location>
        <position position="1"/>
    </location>
</feature>
<evidence type="ECO:0000313" key="5">
    <source>
        <dbReference type="Proteomes" id="UP000654075"/>
    </source>
</evidence>
<dbReference type="SUPFAM" id="SSF55781">
    <property type="entry name" value="GAF domain-like"/>
    <property type="match status" value="1"/>
</dbReference>
<evidence type="ECO:0000256" key="1">
    <source>
        <dbReference type="SAM" id="MobiDB-lite"/>
    </source>
</evidence>
<gene>
    <name evidence="2" type="ORF">PGLA1383_LOCUS45524</name>
    <name evidence="3" type="ORF">PGLA2088_LOCUS16068</name>
</gene>
<accession>A0A813J845</accession>
<dbReference type="Proteomes" id="UP000654075">
    <property type="component" value="Unassembled WGS sequence"/>
</dbReference>
<sequence>VKRPPGHDSCCAVIQMINKTEFDGAIGKFDDEDIQVMETFATFVAAKLVRSSLLNQRNRAASFSEASSAFSSTVQPSVLRKKGSSISNMDQAMHRSISEADEEDQEAS</sequence>
<organism evidence="3 4">
    <name type="scientific">Polarella glacialis</name>
    <name type="common">Dinoflagellate</name>
    <dbReference type="NCBI Taxonomy" id="89957"/>
    <lineage>
        <taxon>Eukaryota</taxon>
        <taxon>Sar</taxon>
        <taxon>Alveolata</taxon>
        <taxon>Dinophyceae</taxon>
        <taxon>Suessiales</taxon>
        <taxon>Suessiaceae</taxon>
        <taxon>Polarella</taxon>
    </lineage>
</organism>
<name>A0A813J845_POLGL</name>
<reference evidence="3" key="1">
    <citation type="submission" date="2021-02" db="EMBL/GenBank/DDBJ databases">
        <authorList>
            <person name="Dougan E. K."/>
            <person name="Rhodes N."/>
            <person name="Thang M."/>
            <person name="Chan C."/>
        </authorList>
    </citation>
    <scope>NUCLEOTIDE SEQUENCE</scope>
</reference>
<feature type="compositionally biased region" description="Acidic residues" evidence="1">
    <location>
        <begin position="99"/>
        <end position="108"/>
    </location>
</feature>
<comment type="caution">
    <text evidence="3">The sequence shown here is derived from an EMBL/GenBank/DDBJ whole genome shotgun (WGS) entry which is preliminary data.</text>
</comment>
<protein>
    <recommendedName>
        <fullName evidence="6">GAF domain-containing protein</fullName>
    </recommendedName>
</protein>
<dbReference type="EMBL" id="CAJNNV010029546">
    <property type="protein sequence ID" value="CAE8628925.1"/>
    <property type="molecule type" value="Genomic_DNA"/>
</dbReference>
<evidence type="ECO:0008006" key="6">
    <source>
        <dbReference type="Google" id="ProtNLM"/>
    </source>
</evidence>
<dbReference type="Proteomes" id="UP000626109">
    <property type="component" value="Unassembled WGS sequence"/>
</dbReference>